<name>A0A445HCN8_GLYSO</name>
<reference evidence="5 6" key="1">
    <citation type="submission" date="2018-09" db="EMBL/GenBank/DDBJ databases">
        <title>A high-quality reference genome of wild soybean provides a powerful tool to mine soybean genomes.</title>
        <authorList>
            <person name="Xie M."/>
            <person name="Chung C.Y.L."/>
            <person name="Li M.-W."/>
            <person name="Wong F.-L."/>
            <person name="Chan T.-F."/>
            <person name="Lam H.-M."/>
        </authorList>
    </citation>
    <scope>NUCLEOTIDE SEQUENCE [LARGE SCALE GENOMIC DNA]</scope>
    <source>
        <strain evidence="6">cv. W05</strain>
        <tissue evidence="5">Hypocotyl of etiolated seedlings</tissue>
    </source>
</reference>
<dbReference type="GO" id="GO:0003676">
    <property type="term" value="F:nucleic acid binding"/>
    <property type="evidence" value="ECO:0007669"/>
    <property type="project" value="InterPro"/>
</dbReference>
<dbReference type="PRINTS" id="PR00364">
    <property type="entry name" value="DISEASERSIST"/>
</dbReference>
<dbReference type="Gene3D" id="3.30.420.10">
    <property type="entry name" value="Ribonuclease H-like superfamily/Ribonuclease H"/>
    <property type="match status" value="1"/>
</dbReference>
<dbReference type="SUPFAM" id="SSF52058">
    <property type="entry name" value="L domain-like"/>
    <property type="match status" value="1"/>
</dbReference>
<evidence type="ECO:0000313" key="6">
    <source>
        <dbReference type="Proteomes" id="UP000289340"/>
    </source>
</evidence>
<evidence type="ECO:0000259" key="4">
    <source>
        <dbReference type="SMART" id="SM00474"/>
    </source>
</evidence>
<dbReference type="InterPro" id="IPR042197">
    <property type="entry name" value="Apaf_helical"/>
</dbReference>
<sequence length="1043" mass="118413">MDGGDPTKLLKVHLVTCTDSAEFALLSSALTRTSVVGLDAEWKPVRRLFPRVAVLQIACGDSAVFLLDLLSLPLSSLWAPLRELLLSPDILKLGFGFKQDLVYLSSTFASHGGFDKVEPYLDIKSVYNHLQHNKKHVPKQSKSLSTICAEVLGFSLSKELQCSDWSHRPLTEEQITYAAMDAHCLLDIFEVFQAKVVKEVCSRRKKRIKGTKHITIHDVFCSDSYKPPSKSLSTAPSKETFESPSKSPSMAVPKLPAYNLELTDRVLGRQKEKDQVVKFLLDLSDNTNTNGNMSILGIVGPGGIGKTTLAHVVYEDHKVRTSFQLRIWITFPSYQLEARTLAKIMLRILQVSSGQDDELLDPMPHLQESLNGKNLLLVLDGCWSIHEWEKLQTCFESAARGSAIILTTRTTKTALQMLADLHLSFLSMEYCWSLFSNHCFGNQRHSCSPELEVMGKRILRKSGGMPLAVKMLGGLLYEKDYEVFEKMHNLPCYMDGQRSNSAGNMDFTREKLGSEYFDFLVARSFLIRSNSGGNMDFTMHDMVRDLALFVSAKSHPIFDRNDESIDTSFLISNLQNVEESSSELYGPQMEEYIPLKDKIDIANITHGLDQESPEIEVNYLSSTANDAVQTTFEYWTHFDTLRILDASQLVELPSELYSLRIEGCHSFKSLQDVLIDRSTNLFELFIIDCSFLEYLTDASCPTSVRTLYVNKCRKPEFLLSLEKMQNFKFLEHLLIRRDLILETTVLSNPDASLGLKELFQNHDMSDKVLRAHFCEALAIVQATTCSDTAQMIPLAGGMIQKSSCWVTVPMDEVLLKVVKKYSDKILLKESDRKPKSSKKKGKKHSLFNGISLEKHFEKSDEWRGTPPWDPLVGGNAYPKFLCDVMVEGLAKHLRCVGIDAAIPYSKKPEPRMLIEQAQKEKRVILTRDAKLLRHDYLTKNQIYRVKTLLKNEQLLEVIEAFQIKINEDQLMSRCTKCNGTFIQKPLTTEEAIEAAKGFQRIPNCLFNKNLEFWQCMDCHQLYWEGTQYHNAVQKFVDICKLSD</sequence>
<dbReference type="InterPro" id="IPR036397">
    <property type="entry name" value="RNaseH_sf"/>
</dbReference>
<dbReference type="GO" id="GO:0006139">
    <property type="term" value="P:nucleobase-containing compound metabolic process"/>
    <property type="evidence" value="ECO:0007669"/>
    <property type="project" value="InterPro"/>
</dbReference>
<dbReference type="InterPro" id="IPR012337">
    <property type="entry name" value="RNaseH-like_sf"/>
</dbReference>
<dbReference type="SUPFAM" id="SSF53098">
    <property type="entry name" value="Ribonuclease H-like"/>
    <property type="match status" value="1"/>
</dbReference>
<dbReference type="InterPro" id="IPR002782">
    <property type="entry name" value="Mut7-C_RNAse_dom"/>
</dbReference>
<keyword evidence="6" id="KW-1185">Reference proteome</keyword>
<gene>
    <name evidence="5" type="ORF">D0Y65_036039</name>
</gene>
<comment type="caution">
    <text evidence="5">The sequence shown here is derived from an EMBL/GenBank/DDBJ whole genome shotgun (WGS) entry which is preliminary data.</text>
</comment>
<dbReference type="InterPro" id="IPR052408">
    <property type="entry name" value="Exonuclease_MUT-7-like"/>
</dbReference>
<dbReference type="SUPFAM" id="SSF52540">
    <property type="entry name" value="P-loop containing nucleoside triphosphate hydrolases"/>
    <property type="match status" value="1"/>
</dbReference>
<dbReference type="Gene3D" id="1.10.8.430">
    <property type="entry name" value="Helical domain of apoptotic protease-activating factors"/>
    <property type="match status" value="1"/>
</dbReference>
<dbReference type="EMBL" id="QZWG01000013">
    <property type="protein sequence ID" value="RZB71381.1"/>
    <property type="molecule type" value="Genomic_DNA"/>
</dbReference>
<dbReference type="GO" id="GO:0043531">
    <property type="term" value="F:ADP binding"/>
    <property type="evidence" value="ECO:0007669"/>
    <property type="project" value="InterPro"/>
</dbReference>
<feature type="compositionally biased region" description="Polar residues" evidence="3">
    <location>
        <begin position="230"/>
        <end position="248"/>
    </location>
</feature>
<evidence type="ECO:0000256" key="2">
    <source>
        <dbReference type="ARBA" id="ARBA00022821"/>
    </source>
</evidence>
<dbReference type="Pfam" id="PF01612">
    <property type="entry name" value="DNA_pol_A_exo1"/>
    <property type="match status" value="1"/>
</dbReference>
<dbReference type="Pfam" id="PF23559">
    <property type="entry name" value="WHD_DRP"/>
    <property type="match status" value="1"/>
</dbReference>
<dbReference type="PANTHER" id="PTHR47765">
    <property type="entry name" value="3'-5' EXONUCLEASE DOMAIN-CONTAINING PROTEIN"/>
    <property type="match status" value="1"/>
</dbReference>
<feature type="region of interest" description="Disordered" evidence="3">
    <location>
        <begin position="226"/>
        <end position="250"/>
    </location>
</feature>
<feature type="domain" description="3'-5' exonuclease" evidence="4">
    <location>
        <begin position="14"/>
        <end position="197"/>
    </location>
</feature>
<protein>
    <submittedName>
        <fullName evidence="5">Putative disease resistance protein RGA4</fullName>
    </submittedName>
</protein>
<dbReference type="InterPro" id="IPR058922">
    <property type="entry name" value="WHD_DRP"/>
</dbReference>
<evidence type="ECO:0000313" key="5">
    <source>
        <dbReference type="EMBL" id="RZB71381.1"/>
    </source>
</evidence>
<dbReference type="Pfam" id="PF00931">
    <property type="entry name" value="NB-ARC"/>
    <property type="match status" value="1"/>
</dbReference>
<dbReference type="Proteomes" id="UP000289340">
    <property type="component" value="Chromosome 13"/>
</dbReference>
<dbReference type="PANTHER" id="PTHR47765:SF2">
    <property type="entry name" value="EXONUCLEASE MUT-7 HOMOLOG"/>
    <property type="match status" value="1"/>
</dbReference>
<proteinExistence type="predicted"/>
<dbReference type="InterPro" id="IPR002182">
    <property type="entry name" value="NB-ARC"/>
</dbReference>
<dbReference type="InterPro" id="IPR002562">
    <property type="entry name" value="3'-5'_exonuclease_dom"/>
</dbReference>
<dbReference type="Gene3D" id="3.40.50.300">
    <property type="entry name" value="P-loop containing nucleotide triphosphate hydrolases"/>
    <property type="match status" value="1"/>
</dbReference>
<keyword evidence="2" id="KW-0611">Plant defense</keyword>
<dbReference type="AlphaFoldDB" id="A0A445HCN8"/>
<evidence type="ECO:0000256" key="1">
    <source>
        <dbReference type="ARBA" id="ARBA00022737"/>
    </source>
</evidence>
<dbReference type="InterPro" id="IPR027417">
    <property type="entry name" value="P-loop_NTPase"/>
</dbReference>
<dbReference type="Pfam" id="PF01927">
    <property type="entry name" value="Mut7-C"/>
    <property type="match status" value="1"/>
</dbReference>
<evidence type="ECO:0000256" key="3">
    <source>
        <dbReference type="SAM" id="MobiDB-lite"/>
    </source>
</evidence>
<organism evidence="5 6">
    <name type="scientific">Glycine soja</name>
    <name type="common">Wild soybean</name>
    <dbReference type="NCBI Taxonomy" id="3848"/>
    <lineage>
        <taxon>Eukaryota</taxon>
        <taxon>Viridiplantae</taxon>
        <taxon>Streptophyta</taxon>
        <taxon>Embryophyta</taxon>
        <taxon>Tracheophyta</taxon>
        <taxon>Spermatophyta</taxon>
        <taxon>Magnoliopsida</taxon>
        <taxon>eudicotyledons</taxon>
        <taxon>Gunneridae</taxon>
        <taxon>Pentapetalae</taxon>
        <taxon>rosids</taxon>
        <taxon>fabids</taxon>
        <taxon>Fabales</taxon>
        <taxon>Fabaceae</taxon>
        <taxon>Papilionoideae</taxon>
        <taxon>50 kb inversion clade</taxon>
        <taxon>NPAAA clade</taxon>
        <taxon>indigoferoid/millettioid clade</taxon>
        <taxon>Phaseoleae</taxon>
        <taxon>Glycine</taxon>
        <taxon>Glycine subgen. Soja</taxon>
    </lineage>
</organism>
<dbReference type="GO" id="GO:0008408">
    <property type="term" value="F:3'-5' exonuclease activity"/>
    <property type="evidence" value="ECO:0007669"/>
    <property type="project" value="InterPro"/>
</dbReference>
<accession>A0A445HCN8</accession>
<dbReference type="SMART" id="SM00474">
    <property type="entry name" value="35EXOc"/>
    <property type="match status" value="1"/>
</dbReference>
<keyword evidence="1" id="KW-0677">Repeat</keyword>